<proteinExistence type="predicted"/>
<organism evidence="3 4">
    <name type="scientific">Caminicella sporogenes DSM 14501</name>
    <dbReference type="NCBI Taxonomy" id="1121266"/>
    <lineage>
        <taxon>Bacteria</taxon>
        <taxon>Bacillati</taxon>
        <taxon>Bacillota</taxon>
        <taxon>Clostridia</taxon>
        <taxon>Peptostreptococcales</taxon>
        <taxon>Caminicellaceae</taxon>
        <taxon>Caminicella</taxon>
    </lineage>
</organism>
<dbReference type="AlphaFoldDB" id="A0A1M6PR91"/>
<dbReference type="Pfam" id="PF07833">
    <property type="entry name" value="Cu_amine_oxidN1"/>
    <property type="match status" value="1"/>
</dbReference>
<name>A0A1M6PR91_9FIRM</name>
<sequence>MKKKILILSLIFIFILGFTISIGSTYSQNITAWFYDIKIYMDGKQWTFTNAPFIYNGNAYISLNDLARNMGLSIQWDSQSNTYSLASIDGNLSLSALKYKLDRQNLEINNLRFQLAQKEAELAMLKSSTSSRKTYRNDDDLLDDLEDLLEDKYDRYDDDEDLYFKDYRLYQDSNDDIIVKMYGRFDRNSDDWKDRDKSDFREFIEDICREIDRKFNEDIEVIVYDRDDDRIARYIWDDSDNELEKKYEYYR</sequence>
<dbReference type="Proteomes" id="UP000184082">
    <property type="component" value="Unassembled WGS sequence"/>
</dbReference>
<protein>
    <submittedName>
        <fullName evidence="3">Copper amine oxidase N-terminal domain-containing protein</fullName>
    </submittedName>
</protein>
<dbReference type="SUPFAM" id="SSF55383">
    <property type="entry name" value="Copper amine oxidase, domain N"/>
    <property type="match status" value="1"/>
</dbReference>
<evidence type="ECO:0000256" key="1">
    <source>
        <dbReference type="SAM" id="Coils"/>
    </source>
</evidence>
<feature type="domain" description="Copper amine oxidase-like N-terminal" evidence="2">
    <location>
        <begin position="41"/>
        <end position="87"/>
    </location>
</feature>
<evidence type="ECO:0000313" key="4">
    <source>
        <dbReference type="Proteomes" id="UP000184082"/>
    </source>
</evidence>
<feature type="coiled-coil region" evidence="1">
    <location>
        <begin position="101"/>
        <end position="162"/>
    </location>
</feature>
<dbReference type="STRING" id="1121266.SAMN02745883_01274"/>
<dbReference type="InterPro" id="IPR036582">
    <property type="entry name" value="Mao_N_sf"/>
</dbReference>
<reference evidence="3 4" key="1">
    <citation type="submission" date="2016-11" db="EMBL/GenBank/DDBJ databases">
        <authorList>
            <person name="Jaros S."/>
            <person name="Januszkiewicz K."/>
            <person name="Wedrychowicz H."/>
        </authorList>
    </citation>
    <scope>NUCLEOTIDE SEQUENCE [LARGE SCALE GENOMIC DNA]</scope>
    <source>
        <strain evidence="3 4">DSM 14501</strain>
    </source>
</reference>
<evidence type="ECO:0000313" key="3">
    <source>
        <dbReference type="EMBL" id="SHK10463.1"/>
    </source>
</evidence>
<gene>
    <name evidence="3" type="ORF">SAMN02745883_01274</name>
</gene>
<dbReference type="RefSeq" id="WP_072966700.1">
    <property type="nucleotide sequence ID" value="NZ_FRAJ01000009.1"/>
</dbReference>
<keyword evidence="4" id="KW-1185">Reference proteome</keyword>
<evidence type="ECO:0000259" key="2">
    <source>
        <dbReference type="Pfam" id="PF07833"/>
    </source>
</evidence>
<accession>A0A1M6PR91</accession>
<dbReference type="InterPro" id="IPR012854">
    <property type="entry name" value="Cu_amine_oxidase-like_N"/>
</dbReference>
<keyword evidence="1" id="KW-0175">Coiled coil</keyword>
<dbReference type="EMBL" id="FRAJ01000009">
    <property type="protein sequence ID" value="SHK10463.1"/>
    <property type="molecule type" value="Genomic_DNA"/>
</dbReference>